<dbReference type="EMBL" id="JADPMR010000001">
    <property type="protein sequence ID" value="MBF8999766.1"/>
    <property type="molecule type" value="Genomic_DNA"/>
</dbReference>
<organism evidence="2 3">
    <name type="scientific">Vibrio nitrifigilis</name>
    <dbReference type="NCBI Taxonomy" id="2789781"/>
    <lineage>
        <taxon>Bacteria</taxon>
        <taxon>Pseudomonadati</taxon>
        <taxon>Pseudomonadota</taxon>
        <taxon>Gammaproteobacteria</taxon>
        <taxon>Vibrionales</taxon>
        <taxon>Vibrionaceae</taxon>
        <taxon>Vibrio</taxon>
    </lineage>
</organism>
<keyword evidence="3" id="KW-1185">Reference proteome</keyword>
<sequence>MTDTWEGRVRPKIEHVTSLFENEVLGAFMSGHLVLESILVLMLESNPKDCDNGRYFEWSFRRKVDASEARGIIDQHTAEFLRGVNNIRNRLAHKLDIPITFDEAFELAELAAAGGIDFSDSTIYLDREKSEQWYGIEGIVQEVFQNAAQDLLFLLDDDRFINDFVSQ</sequence>
<accession>A0ABS0GBM3</accession>
<reference evidence="2 3" key="1">
    <citation type="submission" date="2020-11" db="EMBL/GenBank/DDBJ databases">
        <title>Vibrio nitrifigilis sp. nov., a marine nitrogen-fixing bacterium isolated from the lagoon sediment of an islet inside an atoll.</title>
        <authorList>
            <person name="Wang L.-T."/>
            <person name="Shieh W.Y."/>
        </authorList>
    </citation>
    <scope>NUCLEOTIDE SEQUENCE [LARGE SCALE GENOMIC DNA]</scope>
    <source>
        <strain evidence="2 3">NFV-1</strain>
    </source>
</reference>
<dbReference type="InterPro" id="IPR025285">
    <property type="entry name" value="DUF4145"/>
</dbReference>
<comment type="caution">
    <text evidence="2">The sequence shown here is derived from an EMBL/GenBank/DDBJ whole genome shotgun (WGS) entry which is preliminary data.</text>
</comment>
<dbReference type="RefSeq" id="WP_196122750.1">
    <property type="nucleotide sequence ID" value="NZ_JADPMR010000001.1"/>
</dbReference>
<proteinExistence type="predicted"/>
<dbReference type="Proteomes" id="UP000597206">
    <property type="component" value="Unassembled WGS sequence"/>
</dbReference>
<evidence type="ECO:0000259" key="1">
    <source>
        <dbReference type="Pfam" id="PF13643"/>
    </source>
</evidence>
<protein>
    <submittedName>
        <fullName evidence="2">DUF4145 domain-containing protein</fullName>
    </submittedName>
</protein>
<gene>
    <name evidence="2" type="ORF">I1A42_04200</name>
</gene>
<evidence type="ECO:0000313" key="2">
    <source>
        <dbReference type="EMBL" id="MBF8999766.1"/>
    </source>
</evidence>
<evidence type="ECO:0000313" key="3">
    <source>
        <dbReference type="Proteomes" id="UP000597206"/>
    </source>
</evidence>
<dbReference type="Pfam" id="PF13643">
    <property type="entry name" value="DUF4145"/>
    <property type="match status" value="1"/>
</dbReference>
<name>A0ABS0GBM3_9VIBR</name>
<feature type="domain" description="DUF4145" evidence="1">
    <location>
        <begin position="54"/>
        <end position="110"/>
    </location>
</feature>